<protein>
    <submittedName>
        <fullName evidence="3">Uncharacterized protein LOC136079427</fullName>
    </submittedName>
</protein>
<organism evidence="2 3">
    <name type="scientific">Hydra vulgaris</name>
    <name type="common">Hydra</name>
    <name type="synonym">Hydra attenuata</name>
    <dbReference type="NCBI Taxonomy" id="6087"/>
    <lineage>
        <taxon>Eukaryota</taxon>
        <taxon>Metazoa</taxon>
        <taxon>Cnidaria</taxon>
        <taxon>Hydrozoa</taxon>
        <taxon>Hydroidolina</taxon>
        <taxon>Anthoathecata</taxon>
        <taxon>Aplanulata</taxon>
        <taxon>Hydridae</taxon>
        <taxon>Hydra</taxon>
    </lineage>
</organism>
<gene>
    <name evidence="3" type="primary">LOC136079427</name>
</gene>
<dbReference type="RefSeq" id="XP_065651236.1">
    <property type="nucleotide sequence ID" value="XM_065795164.1"/>
</dbReference>
<dbReference type="Proteomes" id="UP001652625">
    <property type="component" value="Chromosome 04"/>
</dbReference>
<proteinExistence type="predicted"/>
<dbReference type="PANTHER" id="PTHR36159">
    <property type="entry name" value="PROTEIN CBG23766"/>
    <property type="match status" value="1"/>
</dbReference>
<sequence length="334" mass="38060">MTTSEVFNFTELIEIDNGIERYEEHEYEPINDTNLNSPGEIRININEQDLLALPSKAYLLFGGQLVKADGTAYANAYAAALTNNSIMHLFNRTYQLSNQEIEAVYYPGQATTMLGMLNYSNDFQLAQGLYQLWYKDTTSTAVLADNTGFATRQAYLIQKPTTKETFSFCVPLRHIFGFCDDYDKIFYGLKHTITLVRQSDDNAIFRLAAAAAGKVNLTKISLFMPNLIPSGKEKKRLLDEIERKVTIPVSFRMRQCDTTTVQQATSFNWQLTVKTSPENLIYVIVGFQTNRANGDQTVNASIFDHCDLKNMYIMLNNNTRYPAEDYILSFQEFI</sequence>
<accession>A0ABM4BQ31</accession>
<keyword evidence="2" id="KW-1185">Reference proteome</keyword>
<dbReference type="Pfam" id="PF21738">
    <property type="entry name" value="DJR-like_dom"/>
    <property type="match status" value="1"/>
</dbReference>
<name>A0ABM4BQ31_HYDVU</name>
<evidence type="ECO:0000313" key="3">
    <source>
        <dbReference type="RefSeq" id="XP_065651236.1"/>
    </source>
</evidence>
<evidence type="ECO:0000313" key="2">
    <source>
        <dbReference type="Proteomes" id="UP001652625"/>
    </source>
</evidence>
<dbReference type="GeneID" id="136079427"/>
<dbReference type="InterPro" id="IPR049512">
    <property type="entry name" value="DJR-like_dom"/>
</dbReference>
<dbReference type="PANTHER" id="PTHR36159:SF1">
    <property type="entry name" value="RETROVIRUS-RELATED POL POLYPROTEIN FROM TRANSPOSON 412-LIKE PROTEIN"/>
    <property type="match status" value="1"/>
</dbReference>
<evidence type="ECO:0000259" key="1">
    <source>
        <dbReference type="Pfam" id="PF21738"/>
    </source>
</evidence>
<reference evidence="3" key="1">
    <citation type="submission" date="2025-08" db="UniProtKB">
        <authorList>
            <consortium name="RefSeq"/>
        </authorList>
    </citation>
    <scope>IDENTIFICATION</scope>
</reference>
<feature type="domain" description="Double jelly roll-like" evidence="1">
    <location>
        <begin position="158"/>
        <end position="331"/>
    </location>
</feature>